<dbReference type="PROSITE" id="PS51257">
    <property type="entry name" value="PROKAR_LIPOPROTEIN"/>
    <property type="match status" value="1"/>
</dbReference>
<dbReference type="PANTHER" id="PTHR43649">
    <property type="entry name" value="ARABINOSE-BINDING PROTEIN-RELATED"/>
    <property type="match status" value="1"/>
</dbReference>
<feature type="region of interest" description="Disordered" evidence="6">
    <location>
        <begin position="25"/>
        <end position="55"/>
    </location>
</feature>
<dbReference type="PANTHER" id="PTHR43649:SF33">
    <property type="entry name" value="POLYGALACTURONAN_RHAMNOGALACTURONAN-BINDING PROTEIN YTCQ"/>
    <property type="match status" value="1"/>
</dbReference>
<dbReference type="RefSeq" id="WP_244727322.1">
    <property type="nucleotide sequence ID" value="NZ_JALIRP010000007.1"/>
</dbReference>
<evidence type="ECO:0000256" key="7">
    <source>
        <dbReference type="SAM" id="SignalP"/>
    </source>
</evidence>
<dbReference type="Pfam" id="PF01547">
    <property type="entry name" value="SBP_bac_1"/>
    <property type="match status" value="1"/>
</dbReference>
<keyword evidence="2 7" id="KW-0732">Signal</keyword>
<sequence length="561" mass="63224">MKKRLLKMGLSIALVSALSFMTACGGNSSNQPQGETSAPTEKTGETPTDPMAKYDPPIELTTIRSVSNIKFDEGESIDKNAVYDAYEKDLGIKIKNSWVSDKYSEKLKISIASNNIPDFFRVSASELQELQEADMIADVTDIFDKYATPKTKEWFNLDGGRQLSTATFDNRLMAFPATDNPYNSSSYLWIRKDWLEKLGLPKPQTMQDVIKIAEEFTKQDPSGTGKTYAFALNSDYINGGAYDLQGFFNGYHAYPGIWVKDSSGKLMFGTIMPEMKQALKQLQDMYKAGMIDPEFAVKDQDKENELVVAGKIGIAYGAFWQSIWPLQSAAVQNGKLAQDWEAYPIVSIDDNPAKTATGIGVDSYFVVSKKAKHPEAVMKIINKWIEIQTSSRDDNKVYMFGKSEVDKSALLWKINPTVFFAQDENLPAGKLLPKAIEAKDPSLLGTNPEINLRYKRVQQYLAGDLNMWNEWAISKPGGSFAIMNQYDQEKRYQVDEFYGTLTPAMLEMKGILGEKTKETFTKIIMNKVSVDEFDKFVEEWKKLGGEQMTKEANEWYETVKK</sequence>
<dbReference type="Proteomes" id="UP001139347">
    <property type="component" value="Unassembled WGS sequence"/>
</dbReference>
<dbReference type="InterPro" id="IPR050490">
    <property type="entry name" value="Bact_solute-bd_prot1"/>
</dbReference>
<dbReference type="EMBL" id="JALIRP010000007">
    <property type="protein sequence ID" value="MCJ8013646.1"/>
    <property type="molecule type" value="Genomic_DNA"/>
</dbReference>
<comment type="caution">
    <text evidence="8">The sequence shown here is derived from an EMBL/GenBank/DDBJ whole genome shotgun (WGS) entry which is preliminary data.</text>
</comment>
<keyword evidence="4" id="KW-0564">Palmitate</keyword>
<dbReference type="AlphaFoldDB" id="A0A9X1WS02"/>
<evidence type="ECO:0000256" key="3">
    <source>
        <dbReference type="ARBA" id="ARBA00023136"/>
    </source>
</evidence>
<dbReference type="Gene3D" id="3.40.190.10">
    <property type="entry name" value="Periplasmic binding protein-like II"/>
    <property type="match status" value="3"/>
</dbReference>
<keyword evidence="9" id="KW-1185">Reference proteome</keyword>
<evidence type="ECO:0000313" key="8">
    <source>
        <dbReference type="EMBL" id="MCJ8013646.1"/>
    </source>
</evidence>
<evidence type="ECO:0000256" key="2">
    <source>
        <dbReference type="ARBA" id="ARBA00022729"/>
    </source>
</evidence>
<gene>
    <name evidence="8" type="ORF">MUG84_18130</name>
</gene>
<feature type="signal peptide" evidence="7">
    <location>
        <begin position="1"/>
        <end position="25"/>
    </location>
</feature>
<reference evidence="8" key="1">
    <citation type="submission" date="2022-04" db="EMBL/GenBank/DDBJ databases">
        <title>Paenibacillus mangrovi sp. nov., a novel endophytic bacterium isolated from bark of Kandelia candel.</title>
        <authorList>
            <person name="Tuo L."/>
        </authorList>
    </citation>
    <scope>NUCLEOTIDE SEQUENCE</scope>
    <source>
        <strain evidence="8">KQZ6P-2</strain>
    </source>
</reference>
<accession>A0A9X1WS02</accession>
<dbReference type="InterPro" id="IPR006059">
    <property type="entry name" value="SBP"/>
</dbReference>
<evidence type="ECO:0000256" key="1">
    <source>
        <dbReference type="ARBA" id="ARBA00022475"/>
    </source>
</evidence>
<evidence type="ECO:0000256" key="4">
    <source>
        <dbReference type="ARBA" id="ARBA00023139"/>
    </source>
</evidence>
<organism evidence="8 9">
    <name type="scientific">Paenibacillus mangrovi</name>
    <dbReference type="NCBI Taxonomy" id="2931978"/>
    <lineage>
        <taxon>Bacteria</taxon>
        <taxon>Bacillati</taxon>
        <taxon>Bacillota</taxon>
        <taxon>Bacilli</taxon>
        <taxon>Bacillales</taxon>
        <taxon>Paenibacillaceae</taxon>
        <taxon>Paenibacillus</taxon>
    </lineage>
</organism>
<feature type="compositionally biased region" description="Polar residues" evidence="6">
    <location>
        <begin position="25"/>
        <end position="40"/>
    </location>
</feature>
<evidence type="ECO:0000256" key="5">
    <source>
        <dbReference type="ARBA" id="ARBA00023288"/>
    </source>
</evidence>
<name>A0A9X1WS02_9BACL</name>
<evidence type="ECO:0000313" key="9">
    <source>
        <dbReference type="Proteomes" id="UP001139347"/>
    </source>
</evidence>
<keyword evidence="5" id="KW-0449">Lipoprotein</keyword>
<feature type="chain" id="PRO_5040727802" evidence="7">
    <location>
        <begin position="26"/>
        <end position="561"/>
    </location>
</feature>
<protein>
    <submittedName>
        <fullName evidence="8">Extracellular solute-binding protein</fullName>
    </submittedName>
</protein>
<proteinExistence type="predicted"/>
<dbReference type="SUPFAM" id="SSF53850">
    <property type="entry name" value="Periplasmic binding protein-like II"/>
    <property type="match status" value="1"/>
</dbReference>
<keyword evidence="1" id="KW-1003">Cell membrane</keyword>
<evidence type="ECO:0000256" key="6">
    <source>
        <dbReference type="SAM" id="MobiDB-lite"/>
    </source>
</evidence>
<keyword evidence="3" id="KW-0472">Membrane</keyword>